<dbReference type="PRINTS" id="PR00689">
    <property type="entry name" value="ACOABINDINGP"/>
</dbReference>
<dbReference type="Proteomes" id="UP000001568">
    <property type="component" value="Chromosome 7"/>
</dbReference>
<accession>A4S036</accession>
<dbReference type="InterPro" id="IPR035984">
    <property type="entry name" value="Acyl-CoA-binding_sf"/>
</dbReference>
<dbReference type="STRING" id="436017.A4S036"/>
<dbReference type="InterPro" id="IPR000582">
    <property type="entry name" value="Acyl-CoA-binding_protein"/>
</dbReference>
<dbReference type="FunFam" id="1.20.80.10:FF:000010">
    <property type="entry name" value="Acyl-CoA-binding domain-containing protein 5"/>
    <property type="match status" value="1"/>
</dbReference>
<dbReference type="PANTHER" id="PTHR23310">
    <property type="entry name" value="ACYL-COA-BINDING PROTEIN, ACBP"/>
    <property type="match status" value="1"/>
</dbReference>
<dbReference type="Gene3D" id="1.20.80.10">
    <property type="match status" value="1"/>
</dbReference>
<keyword evidence="6" id="KW-0333">Golgi apparatus</keyword>
<comment type="similarity">
    <text evidence="3">Belongs to the ACBP family.</text>
</comment>
<dbReference type="InterPro" id="IPR014352">
    <property type="entry name" value="FERM/acyl-CoA-bd_prot_sf"/>
</dbReference>
<dbReference type="AlphaFoldDB" id="A4S036"/>
<dbReference type="Pfam" id="PF00887">
    <property type="entry name" value="ACBP"/>
    <property type="match status" value="1"/>
</dbReference>
<dbReference type="OrthoDB" id="346910at2759"/>
<evidence type="ECO:0000313" key="10">
    <source>
        <dbReference type="EMBL" id="ABO96968.1"/>
    </source>
</evidence>
<comment type="subcellular location">
    <subcellularLocation>
        <location evidence="1">Endoplasmic reticulum</location>
    </subcellularLocation>
    <subcellularLocation>
        <location evidence="2">Golgi apparatus</location>
    </subcellularLocation>
</comment>
<reference evidence="10 11" key="1">
    <citation type="journal article" date="2007" name="Proc. Natl. Acad. Sci. U.S.A.">
        <title>The tiny eukaryote Ostreococcus provides genomic insights into the paradox of plankton speciation.</title>
        <authorList>
            <person name="Palenik B."/>
            <person name="Grimwood J."/>
            <person name="Aerts A."/>
            <person name="Rouze P."/>
            <person name="Salamov A."/>
            <person name="Putnam N."/>
            <person name="Dupont C."/>
            <person name="Jorgensen R."/>
            <person name="Derelle E."/>
            <person name="Rombauts S."/>
            <person name="Zhou K."/>
            <person name="Otillar R."/>
            <person name="Merchant S.S."/>
            <person name="Podell S."/>
            <person name="Gaasterland T."/>
            <person name="Napoli C."/>
            <person name="Gendler K."/>
            <person name="Manuell A."/>
            <person name="Tai V."/>
            <person name="Vallon O."/>
            <person name="Piganeau G."/>
            <person name="Jancek S."/>
            <person name="Heijde M."/>
            <person name="Jabbari K."/>
            <person name="Bowler C."/>
            <person name="Lohr M."/>
            <person name="Robbens S."/>
            <person name="Werner G."/>
            <person name="Dubchak I."/>
            <person name="Pazour G.J."/>
            <person name="Ren Q."/>
            <person name="Paulsen I."/>
            <person name="Delwiche C."/>
            <person name="Schmutz J."/>
            <person name="Rokhsar D."/>
            <person name="Van de Peer Y."/>
            <person name="Moreau H."/>
            <person name="Grigoriev I.V."/>
        </authorList>
    </citation>
    <scope>NUCLEOTIDE SEQUENCE [LARGE SCALE GENOMIC DNA]</scope>
    <source>
        <strain evidence="10 11">CCE9901</strain>
    </source>
</reference>
<dbReference type="HOGENOM" id="CLU_118853_4_1_1"/>
<proteinExistence type="inferred from homology"/>
<dbReference type="GO" id="GO:0000062">
    <property type="term" value="F:fatty-acyl-CoA binding"/>
    <property type="evidence" value="ECO:0007669"/>
    <property type="project" value="InterPro"/>
</dbReference>
<dbReference type="PANTHER" id="PTHR23310:SF54">
    <property type="entry name" value="ACYL-COA-BINDING PROTEIN"/>
    <property type="match status" value="1"/>
</dbReference>
<evidence type="ECO:0000256" key="8">
    <source>
        <dbReference type="ARBA" id="ARBA00039735"/>
    </source>
</evidence>
<dbReference type="eggNOG" id="KOG0817">
    <property type="taxonomic scope" value="Eukaryota"/>
</dbReference>
<evidence type="ECO:0000256" key="1">
    <source>
        <dbReference type="ARBA" id="ARBA00004240"/>
    </source>
</evidence>
<evidence type="ECO:0000256" key="3">
    <source>
        <dbReference type="ARBA" id="ARBA00005567"/>
    </source>
</evidence>
<dbReference type="Gramene" id="ABO96968">
    <property type="protein sequence ID" value="ABO96968"/>
    <property type="gene ID" value="OSTLU_32604"/>
</dbReference>
<keyword evidence="7" id="KW-0446">Lipid-binding</keyword>
<evidence type="ECO:0000256" key="7">
    <source>
        <dbReference type="ARBA" id="ARBA00023121"/>
    </source>
</evidence>
<evidence type="ECO:0000313" key="11">
    <source>
        <dbReference type="Proteomes" id="UP000001568"/>
    </source>
</evidence>
<name>A4S036_OSTLU</name>
<dbReference type="GO" id="GO:0005783">
    <property type="term" value="C:endoplasmic reticulum"/>
    <property type="evidence" value="ECO:0007669"/>
    <property type="project" value="UniProtKB-SubCell"/>
</dbReference>
<feature type="domain" description="ACB" evidence="9">
    <location>
        <begin position="3"/>
        <end position="87"/>
    </location>
</feature>
<dbReference type="RefSeq" id="XP_001418675.1">
    <property type="nucleotide sequence ID" value="XM_001418638.1"/>
</dbReference>
<dbReference type="GO" id="GO:0006631">
    <property type="term" value="P:fatty acid metabolic process"/>
    <property type="evidence" value="ECO:0007669"/>
    <property type="project" value="TreeGrafter"/>
</dbReference>
<organism evidence="10 11">
    <name type="scientific">Ostreococcus lucimarinus (strain CCE9901)</name>
    <dbReference type="NCBI Taxonomy" id="436017"/>
    <lineage>
        <taxon>Eukaryota</taxon>
        <taxon>Viridiplantae</taxon>
        <taxon>Chlorophyta</taxon>
        <taxon>Mamiellophyceae</taxon>
        <taxon>Mamiellales</taxon>
        <taxon>Bathycoccaceae</taxon>
        <taxon>Ostreococcus</taxon>
    </lineage>
</organism>
<sequence length="87" mass="9681">MATLEEFNAAAEAIKAVKETTNEEMLELYALFKQANVGDVNTARPGMMDFKGKAKWDAWKKREGTSKEDAMTAYVALVAELKSKYGK</sequence>
<keyword evidence="4" id="KW-0813">Transport</keyword>
<dbReference type="OMA" id="RYKFEAW"/>
<dbReference type="EMBL" id="CP000587">
    <property type="protein sequence ID" value="ABO96968.1"/>
    <property type="molecule type" value="Genomic_DNA"/>
</dbReference>
<dbReference type="GO" id="GO:0005794">
    <property type="term" value="C:Golgi apparatus"/>
    <property type="evidence" value="ECO:0007669"/>
    <property type="project" value="UniProtKB-SubCell"/>
</dbReference>
<dbReference type="GeneID" id="5002993"/>
<evidence type="ECO:0000259" key="9">
    <source>
        <dbReference type="PROSITE" id="PS51228"/>
    </source>
</evidence>
<evidence type="ECO:0000256" key="5">
    <source>
        <dbReference type="ARBA" id="ARBA00022824"/>
    </source>
</evidence>
<gene>
    <name evidence="10" type="ORF">OSTLU_32604</name>
</gene>
<keyword evidence="11" id="KW-1185">Reference proteome</keyword>
<keyword evidence="5" id="KW-0256">Endoplasmic reticulum</keyword>
<protein>
    <recommendedName>
        <fullName evidence="8">Acyl-CoA-binding protein</fullName>
    </recommendedName>
</protein>
<dbReference type="SUPFAM" id="SSF47027">
    <property type="entry name" value="Acyl-CoA binding protein"/>
    <property type="match status" value="1"/>
</dbReference>
<dbReference type="PROSITE" id="PS51228">
    <property type="entry name" value="ACB_2"/>
    <property type="match status" value="1"/>
</dbReference>
<dbReference type="KEGG" id="olu:OSTLU_32604"/>
<evidence type="ECO:0000256" key="4">
    <source>
        <dbReference type="ARBA" id="ARBA00022448"/>
    </source>
</evidence>
<evidence type="ECO:0000256" key="6">
    <source>
        <dbReference type="ARBA" id="ARBA00023034"/>
    </source>
</evidence>
<evidence type="ECO:0000256" key="2">
    <source>
        <dbReference type="ARBA" id="ARBA00004555"/>
    </source>
</evidence>